<comment type="caution">
    <text evidence="1">The sequence shown here is derived from an EMBL/GenBank/DDBJ whole genome shotgun (WGS) entry which is preliminary data.</text>
</comment>
<protein>
    <submittedName>
        <fullName evidence="1">Uncharacterized protein</fullName>
    </submittedName>
</protein>
<evidence type="ECO:0000313" key="2">
    <source>
        <dbReference type="Proteomes" id="UP000475325"/>
    </source>
</evidence>
<dbReference type="AlphaFoldDB" id="A0A7C8J3E2"/>
<gene>
    <name evidence="1" type="ORF">TWF102_012025</name>
</gene>
<organism evidence="1 2">
    <name type="scientific">Orbilia oligospora</name>
    <name type="common">Nematode-trapping fungus</name>
    <name type="synonym">Arthrobotrys oligospora</name>
    <dbReference type="NCBI Taxonomy" id="2813651"/>
    <lineage>
        <taxon>Eukaryota</taxon>
        <taxon>Fungi</taxon>
        <taxon>Dikarya</taxon>
        <taxon>Ascomycota</taxon>
        <taxon>Pezizomycotina</taxon>
        <taxon>Orbiliomycetes</taxon>
        <taxon>Orbiliales</taxon>
        <taxon>Orbiliaceae</taxon>
        <taxon>Orbilia</taxon>
    </lineage>
</organism>
<accession>A0A7C8J3E2</accession>
<evidence type="ECO:0000313" key="1">
    <source>
        <dbReference type="EMBL" id="KAF3091508.1"/>
    </source>
</evidence>
<sequence length="92" mass="10942">MVDRDLNLWWYRRQLGVKKKTKTSIPRIETFETIGQLSIAPWKATAMARDGDVGKKDIPKPFSLHHRRDIIVAFGWNRYFLCRTMHGYRRGH</sequence>
<reference evidence="1 2" key="1">
    <citation type="submission" date="2019-06" db="EMBL/GenBank/DDBJ databases">
        <authorList>
            <person name="Palmer J.M."/>
        </authorList>
    </citation>
    <scope>NUCLEOTIDE SEQUENCE [LARGE SCALE GENOMIC DNA]</scope>
    <source>
        <strain evidence="1 2">TWF102</strain>
    </source>
</reference>
<dbReference type="Proteomes" id="UP000475325">
    <property type="component" value="Unassembled WGS sequence"/>
</dbReference>
<name>A0A7C8J3E2_ORBOL</name>
<proteinExistence type="predicted"/>
<dbReference type="EMBL" id="WIQW01000056">
    <property type="protein sequence ID" value="KAF3091508.1"/>
    <property type="molecule type" value="Genomic_DNA"/>
</dbReference>